<dbReference type="GO" id="GO:0004180">
    <property type="term" value="F:carboxypeptidase activity"/>
    <property type="evidence" value="ECO:0007669"/>
    <property type="project" value="UniProtKB-KW"/>
</dbReference>
<accession>A0A3S9NZW7</accession>
<dbReference type="EMBL" id="CP034562">
    <property type="protein sequence ID" value="AZQ61473.1"/>
    <property type="molecule type" value="Genomic_DNA"/>
</dbReference>
<dbReference type="OrthoDB" id="977350at2"/>
<evidence type="ECO:0000313" key="2">
    <source>
        <dbReference type="Proteomes" id="UP000267268"/>
    </source>
</evidence>
<dbReference type="Gene3D" id="2.60.40.10">
    <property type="entry name" value="Immunoglobulins"/>
    <property type="match status" value="1"/>
</dbReference>
<name>A0A3S9NZW7_9BACT</name>
<keyword evidence="1" id="KW-0121">Carboxypeptidase</keyword>
<protein>
    <submittedName>
        <fullName evidence="1">Carboxypeptidase regulatory-like domain-containing protein</fullName>
    </submittedName>
</protein>
<dbReference type="Proteomes" id="UP000267268">
    <property type="component" value="Chromosome 1"/>
</dbReference>
<evidence type="ECO:0000313" key="1">
    <source>
        <dbReference type="EMBL" id="AZQ61473.1"/>
    </source>
</evidence>
<keyword evidence="1" id="KW-0378">Hydrolase</keyword>
<keyword evidence="2" id="KW-1185">Reference proteome</keyword>
<reference evidence="1 2" key="1">
    <citation type="submission" date="2018-12" db="EMBL/GenBank/DDBJ databases">
        <title>Flammeovirga pectinis sp. nov., isolated from the gut of the Korean scallop, Patinopecten yessoensis.</title>
        <authorList>
            <person name="Bae J.-W."/>
            <person name="Jeong Y.-S."/>
            <person name="Kang W."/>
        </authorList>
    </citation>
    <scope>NUCLEOTIDE SEQUENCE [LARGE SCALE GENOMIC DNA]</scope>
    <source>
        <strain evidence="1 2">L12M1</strain>
    </source>
</reference>
<sequence>MKLARLFFFFVIGILFIQCKNPTPYGDLYVQVRDEQGNAVVDGVVTLYGSLIDFENQTNKLLPPSKTDENGLAFFLNLSAGTYYIAAEYEDKETGNKKNNFLVDTEINVVSTEIGYRNSITVIIWDSFLSNLTSSTGKQWEINRIVDVQSGDTVAIEECLKDDLMVFYTNGVFEYISTDINCNEEIDDNFTGNFAPVSNGSFIVITDELGKTRYGLYIISVTSSQMITHYGDNFIYYNNVL</sequence>
<dbReference type="AlphaFoldDB" id="A0A3S9NZW7"/>
<dbReference type="RefSeq" id="WP_126611990.1">
    <property type="nucleotide sequence ID" value="NZ_CP034562.1"/>
</dbReference>
<dbReference type="KEGG" id="fll:EI427_04295"/>
<keyword evidence="1" id="KW-0645">Protease</keyword>
<gene>
    <name evidence="1" type="ORF">EI427_04295</name>
</gene>
<dbReference type="InterPro" id="IPR013783">
    <property type="entry name" value="Ig-like_fold"/>
</dbReference>
<organism evidence="1 2">
    <name type="scientific">Flammeovirga pectinis</name>
    <dbReference type="NCBI Taxonomy" id="2494373"/>
    <lineage>
        <taxon>Bacteria</taxon>
        <taxon>Pseudomonadati</taxon>
        <taxon>Bacteroidota</taxon>
        <taxon>Cytophagia</taxon>
        <taxon>Cytophagales</taxon>
        <taxon>Flammeovirgaceae</taxon>
        <taxon>Flammeovirga</taxon>
    </lineage>
</organism>
<proteinExistence type="predicted"/>